<gene>
    <name evidence="1" type="ORF">UFOPK1961_00911</name>
</gene>
<proteinExistence type="predicted"/>
<organism evidence="1">
    <name type="scientific">freshwater metagenome</name>
    <dbReference type="NCBI Taxonomy" id="449393"/>
    <lineage>
        <taxon>unclassified sequences</taxon>
        <taxon>metagenomes</taxon>
        <taxon>ecological metagenomes</taxon>
    </lineage>
</organism>
<name>A0A6J6J959_9ZZZZ</name>
<dbReference type="AlphaFoldDB" id="A0A6J6J959"/>
<dbReference type="EMBL" id="CAEZVJ010000108">
    <property type="protein sequence ID" value="CAB4633370.1"/>
    <property type="molecule type" value="Genomic_DNA"/>
</dbReference>
<protein>
    <submittedName>
        <fullName evidence="1">Unannotated protein</fullName>
    </submittedName>
</protein>
<accession>A0A6J6J959</accession>
<reference evidence="1" key="1">
    <citation type="submission" date="2020-05" db="EMBL/GenBank/DDBJ databases">
        <authorList>
            <person name="Chiriac C."/>
            <person name="Salcher M."/>
            <person name="Ghai R."/>
            <person name="Kavagutti S V."/>
        </authorList>
    </citation>
    <scope>NUCLEOTIDE SEQUENCE</scope>
</reference>
<evidence type="ECO:0000313" key="1">
    <source>
        <dbReference type="EMBL" id="CAB4633370.1"/>
    </source>
</evidence>
<sequence>MSQGVNSLGRFIDETLAFVPHQSEQHPLMHDLGTRLSARGMTLLTDVPGIPLAARMGDNCVAIDIDDNIMPMTLREGLRIRPDMLTRCGWRYARIHELQLFLSPDLVADQIERILRDGQEAA</sequence>